<protein>
    <submittedName>
        <fullName evidence="6">LysR family transcriptional regulator</fullName>
    </submittedName>
</protein>
<keyword evidence="4" id="KW-0804">Transcription</keyword>
<dbReference type="Gene3D" id="1.10.10.10">
    <property type="entry name" value="Winged helix-like DNA-binding domain superfamily/Winged helix DNA-binding domain"/>
    <property type="match status" value="1"/>
</dbReference>
<gene>
    <name evidence="6" type="ORF">SAMIE_1018990</name>
</gene>
<dbReference type="Proteomes" id="UP000279959">
    <property type="component" value="Chromosome"/>
</dbReference>
<dbReference type="SUPFAM" id="SSF46785">
    <property type="entry name" value="Winged helix' DNA-binding domain"/>
    <property type="match status" value="1"/>
</dbReference>
<evidence type="ECO:0000256" key="2">
    <source>
        <dbReference type="ARBA" id="ARBA00023015"/>
    </source>
</evidence>
<accession>A0A494W5F9</accession>
<evidence type="ECO:0000313" key="6">
    <source>
        <dbReference type="EMBL" id="BBD98398.1"/>
    </source>
</evidence>
<dbReference type="KEGG" id="sami:SAMIE_1018990"/>
<comment type="similarity">
    <text evidence="1">Belongs to the LysR transcriptional regulatory family.</text>
</comment>
<reference evidence="6 7" key="1">
    <citation type="submission" date="2018-05" db="EMBL/GenBank/DDBJ databases">
        <title>Complete Genome Sequence of the Nonylphenol-Degrading Bacterium Sphingobium amiense DSM 16289T.</title>
        <authorList>
            <person name="Ootsuka M."/>
            <person name="Nishizawa T."/>
            <person name="Ohta H."/>
        </authorList>
    </citation>
    <scope>NUCLEOTIDE SEQUENCE [LARGE SCALE GENOMIC DNA]</scope>
    <source>
        <strain evidence="6 7">DSM 16289</strain>
    </source>
</reference>
<sequence length="319" mass="34374">MSMTSRSPPVRAKWARLGLDLVSLRLIVAAAEEQSFAAAAQRENTSLSAVSRRVAELEARIGVLLFDRRDRGVSLTDAGKTFVSQLYDVFERLDRMALDLEAARGGARGLVRLHAHMSATVGELPAKLAAFTVANPGIEVMITEETSAAAAHAVSVGTADLALISGTLPPSDLSIIPWLEDELVVILPMDHALGGRASIRLEDLIGDPFIGMQRDSALLSLYRQQVHAMGQQLNERAHATSFESIRHMVSEGLGVAILPAAAAYPHADDNAFMVRKLDESWARRSLVLCAREPERRSAATRLLIEHLVAGSAGQSSSSR</sequence>
<dbReference type="InterPro" id="IPR036390">
    <property type="entry name" value="WH_DNA-bd_sf"/>
</dbReference>
<dbReference type="GO" id="GO:0005829">
    <property type="term" value="C:cytosol"/>
    <property type="evidence" value="ECO:0007669"/>
    <property type="project" value="TreeGrafter"/>
</dbReference>
<evidence type="ECO:0000259" key="5">
    <source>
        <dbReference type="PROSITE" id="PS50931"/>
    </source>
</evidence>
<dbReference type="SUPFAM" id="SSF53850">
    <property type="entry name" value="Periplasmic binding protein-like II"/>
    <property type="match status" value="1"/>
</dbReference>
<evidence type="ECO:0000256" key="1">
    <source>
        <dbReference type="ARBA" id="ARBA00009437"/>
    </source>
</evidence>
<keyword evidence="7" id="KW-1185">Reference proteome</keyword>
<dbReference type="InterPro" id="IPR005119">
    <property type="entry name" value="LysR_subst-bd"/>
</dbReference>
<dbReference type="EMBL" id="AP018664">
    <property type="protein sequence ID" value="BBD98398.1"/>
    <property type="molecule type" value="Genomic_DNA"/>
</dbReference>
<feature type="domain" description="HTH lysR-type" evidence="5">
    <location>
        <begin position="19"/>
        <end position="76"/>
    </location>
</feature>
<dbReference type="PROSITE" id="PS50931">
    <property type="entry name" value="HTH_LYSR"/>
    <property type="match status" value="1"/>
</dbReference>
<dbReference type="GO" id="GO:0003700">
    <property type="term" value="F:DNA-binding transcription factor activity"/>
    <property type="evidence" value="ECO:0007669"/>
    <property type="project" value="InterPro"/>
</dbReference>
<organism evidence="6 7">
    <name type="scientific">Sphingobium amiense</name>
    <dbReference type="NCBI Taxonomy" id="135719"/>
    <lineage>
        <taxon>Bacteria</taxon>
        <taxon>Pseudomonadati</taxon>
        <taxon>Pseudomonadota</taxon>
        <taxon>Alphaproteobacteria</taxon>
        <taxon>Sphingomonadales</taxon>
        <taxon>Sphingomonadaceae</taxon>
        <taxon>Sphingobium</taxon>
    </lineage>
</organism>
<keyword evidence="2" id="KW-0805">Transcription regulation</keyword>
<dbReference type="Gene3D" id="3.40.190.290">
    <property type="match status" value="1"/>
</dbReference>
<dbReference type="Pfam" id="PF00126">
    <property type="entry name" value="HTH_1"/>
    <property type="match status" value="1"/>
</dbReference>
<dbReference type="AlphaFoldDB" id="A0A494W5F9"/>
<dbReference type="PANTHER" id="PTHR30419:SF2">
    <property type="entry name" value="LYSR FAMILY TRANSCRIPTIONAL REGULATOR"/>
    <property type="match status" value="1"/>
</dbReference>
<dbReference type="InterPro" id="IPR050950">
    <property type="entry name" value="HTH-type_LysR_regulators"/>
</dbReference>
<evidence type="ECO:0000256" key="4">
    <source>
        <dbReference type="ARBA" id="ARBA00023163"/>
    </source>
</evidence>
<evidence type="ECO:0000313" key="7">
    <source>
        <dbReference type="Proteomes" id="UP000279959"/>
    </source>
</evidence>
<name>A0A494W5F9_9SPHN</name>
<dbReference type="InterPro" id="IPR000847">
    <property type="entry name" value="LysR_HTH_N"/>
</dbReference>
<dbReference type="FunFam" id="1.10.10.10:FF:000001">
    <property type="entry name" value="LysR family transcriptional regulator"/>
    <property type="match status" value="1"/>
</dbReference>
<dbReference type="GO" id="GO:0003677">
    <property type="term" value="F:DNA binding"/>
    <property type="evidence" value="ECO:0007669"/>
    <property type="project" value="UniProtKB-KW"/>
</dbReference>
<dbReference type="PANTHER" id="PTHR30419">
    <property type="entry name" value="HTH-TYPE TRANSCRIPTIONAL REGULATOR YBHD"/>
    <property type="match status" value="1"/>
</dbReference>
<dbReference type="InterPro" id="IPR036388">
    <property type="entry name" value="WH-like_DNA-bd_sf"/>
</dbReference>
<proteinExistence type="inferred from homology"/>
<evidence type="ECO:0000256" key="3">
    <source>
        <dbReference type="ARBA" id="ARBA00023125"/>
    </source>
</evidence>
<dbReference type="Pfam" id="PF03466">
    <property type="entry name" value="LysR_substrate"/>
    <property type="match status" value="1"/>
</dbReference>
<keyword evidence="3" id="KW-0238">DNA-binding</keyword>